<dbReference type="PANTHER" id="PTHR33392">
    <property type="entry name" value="POLYISOPRENYL-TEICHOIC ACID--PEPTIDOGLYCAN TEICHOIC ACID TRANSFERASE TAGU"/>
    <property type="match status" value="1"/>
</dbReference>
<feature type="compositionally biased region" description="Basic and acidic residues" evidence="2">
    <location>
        <begin position="20"/>
        <end position="33"/>
    </location>
</feature>
<feature type="region of interest" description="Disordered" evidence="2">
    <location>
        <begin position="1"/>
        <end position="278"/>
    </location>
</feature>
<feature type="compositionally biased region" description="Basic and acidic residues" evidence="2">
    <location>
        <begin position="121"/>
        <end position="133"/>
    </location>
</feature>
<dbReference type="Proteomes" id="UP000214760">
    <property type="component" value="Unassembled WGS sequence"/>
</dbReference>
<name>A0A1I6JTU7_9FIRM</name>
<evidence type="ECO:0000256" key="3">
    <source>
        <dbReference type="SAM" id="Phobius"/>
    </source>
</evidence>
<dbReference type="Gene3D" id="3.40.630.190">
    <property type="entry name" value="LCP protein"/>
    <property type="match status" value="1"/>
</dbReference>
<feature type="compositionally biased region" description="Basic and acidic residues" evidence="2">
    <location>
        <begin position="98"/>
        <end position="110"/>
    </location>
</feature>
<reference evidence="5 6" key="1">
    <citation type="submission" date="2016-10" db="EMBL/GenBank/DDBJ databases">
        <authorList>
            <person name="de Groot N.N."/>
        </authorList>
    </citation>
    <scope>NUCLEOTIDE SEQUENCE [LARGE SCALE GENOMIC DNA]</scope>
    <source>
        <strain evidence="5 6">F</strain>
    </source>
</reference>
<feature type="region of interest" description="Disordered" evidence="2">
    <location>
        <begin position="624"/>
        <end position="761"/>
    </location>
</feature>
<feature type="transmembrane region" description="Helical" evidence="3">
    <location>
        <begin position="287"/>
        <end position="308"/>
    </location>
</feature>
<evidence type="ECO:0000256" key="2">
    <source>
        <dbReference type="SAM" id="MobiDB-lite"/>
    </source>
</evidence>
<protein>
    <submittedName>
        <fullName evidence="5">Transcriptional attenuator, LytR family</fullName>
    </submittedName>
</protein>
<feature type="domain" description="Cell envelope-related transcriptional attenuator" evidence="4">
    <location>
        <begin position="362"/>
        <end position="518"/>
    </location>
</feature>
<dbReference type="NCBIfam" id="TIGR00350">
    <property type="entry name" value="lytR_cpsA_psr"/>
    <property type="match status" value="1"/>
</dbReference>
<dbReference type="PANTHER" id="PTHR33392:SF6">
    <property type="entry name" value="POLYISOPRENYL-TEICHOIC ACID--PEPTIDOGLYCAN TEICHOIC ACID TRANSFERASE TAGU"/>
    <property type="match status" value="1"/>
</dbReference>
<feature type="compositionally biased region" description="Basic residues" evidence="2">
    <location>
        <begin position="752"/>
        <end position="761"/>
    </location>
</feature>
<dbReference type="EMBL" id="FOZC01000011">
    <property type="protein sequence ID" value="SFR82373.1"/>
    <property type="molecule type" value="Genomic_DNA"/>
</dbReference>
<feature type="compositionally biased region" description="Basic and acidic residues" evidence="2">
    <location>
        <begin position="624"/>
        <end position="633"/>
    </location>
</feature>
<gene>
    <name evidence="5" type="ORF">SAMN02910262_01927</name>
</gene>
<accession>A0A1I6JTU7</accession>
<feature type="compositionally biased region" description="Basic and acidic residues" evidence="2">
    <location>
        <begin position="179"/>
        <end position="193"/>
    </location>
</feature>
<proteinExistence type="inferred from homology"/>
<keyword evidence="3" id="KW-0812">Transmembrane</keyword>
<keyword evidence="3" id="KW-1133">Transmembrane helix</keyword>
<sequence length="761" mass="83477">MSEKDIRRRPRRMRGTQLYDLKEEAAPEQKLDLMTDNFSGRKRVSSAAGSAKRPERPARRREEVSVDLPASRKPARSERPARQREGVSVDLPASRKPVRSERPARRREEVSVDLPASRKPVRSERPVRRREETELSIDLPVRRRAWKDEVYPPEAAQETRSGKKKMIRDASAKTKNHRRDAEPVRKTAAERKPAGKVSAGKTSAEKMSAGKVPVDEETFDRSTKNTGESVRPADGLQVSVSPKHSPSRGDAGKRPAFDGEREKKDADRRMAQAAQERIRRKKKKGGFFGILLGLFLFVSVIFAAGYVYTQGKLDLIQRLPWNRNNIANTGLSADTMARMKGYWTVAVFGVDSRDSNLGKGTNADVNMIVSINHDTGDIRLVSVYRDTYMKVSDKVYNKLNAAYQSGGPESSVWALNRNLDVNIDDYVTFNWKAVAQAINILGGIDVEITKDEFFYINAFISETVEATGIGSHQLKEAGMNHLDGVQAVAYGRLRLMDSDFKRTERQRTVIQLALEKMKKADLSTLNSLVETVFPEVATSADVSDALRMAANVGHYHIAGSYGFPENNKLSRVKGRGSVVAPATLASNVTLLHKFLFDVDDYAPSETVQAISKHVSEVTNVAEMKEKPKEEAKTAGENAEIVSDRNAAVQETSAAKTAETNQTTAKTASAAKQTAQKTASTAKQTAQKTASSAKQTAQKTASTAKQTAQKTASTAKQTAQKTASSAKKTAQKTASSSKSTAKKAASGTQQNAKKAKSAKKTA</sequence>
<dbReference type="InterPro" id="IPR004474">
    <property type="entry name" value="LytR_CpsA_psr"/>
</dbReference>
<evidence type="ECO:0000313" key="5">
    <source>
        <dbReference type="EMBL" id="SFR82373.1"/>
    </source>
</evidence>
<keyword evidence="3" id="KW-0472">Membrane</keyword>
<dbReference type="AlphaFoldDB" id="A0A1I6JTU7"/>
<comment type="similarity">
    <text evidence="1">Belongs to the LytR/CpsA/Psr (LCP) family.</text>
</comment>
<feature type="compositionally biased region" description="Basic and acidic residues" evidence="2">
    <location>
        <begin position="250"/>
        <end position="270"/>
    </location>
</feature>
<evidence type="ECO:0000256" key="1">
    <source>
        <dbReference type="ARBA" id="ARBA00006068"/>
    </source>
</evidence>
<feature type="compositionally biased region" description="Polar residues" evidence="2">
    <location>
        <begin position="648"/>
        <end position="660"/>
    </location>
</feature>
<evidence type="ECO:0000259" key="4">
    <source>
        <dbReference type="Pfam" id="PF03816"/>
    </source>
</evidence>
<evidence type="ECO:0000313" key="6">
    <source>
        <dbReference type="Proteomes" id="UP000214760"/>
    </source>
</evidence>
<dbReference type="Pfam" id="PF03816">
    <property type="entry name" value="LytR_cpsA_psr"/>
    <property type="match status" value="1"/>
</dbReference>
<dbReference type="InterPro" id="IPR050922">
    <property type="entry name" value="LytR/CpsA/Psr_CW_biosynth"/>
</dbReference>
<organism evidence="5 6">
    <name type="scientific">[Clostridium] aminophilum</name>
    <dbReference type="NCBI Taxonomy" id="1526"/>
    <lineage>
        <taxon>Bacteria</taxon>
        <taxon>Bacillati</taxon>
        <taxon>Bacillota</taxon>
        <taxon>Clostridia</taxon>
        <taxon>Lachnospirales</taxon>
        <taxon>Lachnospiraceae</taxon>
    </lineage>
</organism>
<feature type="compositionally biased region" description="Basic and acidic residues" evidence="2">
    <location>
        <begin position="52"/>
        <end position="64"/>
    </location>
</feature>
<feature type="compositionally biased region" description="Low complexity" evidence="2">
    <location>
        <begin position="661"/>
        <end position="745"/>
    </location>
</feature>
<dbReference type="RefSeq" id="WP_081844206.1">
    <property type="nucleotide sequence ID" value="NZ_FOZC01000011.1"/>
</dbReference>
<feature type="compositionally biased region" description="Basic and acidic residues" evidence="2">
    <location>
        <begin position="75"/>
        <end position="87"/>
    </location>
</feature>